<evidence type="ECO:0000313" key="3">
    <source>
        <dbReference type="Proteomes" id="UP000649617"/>
    </source>
</evidence>
<feature type="non-terminal residue" evidence="2">
    <location>
        <position position="383"/>
    </location>
</feature>
<sequence length="383" mass="41348">LPLPPTLSCCIATAPKDLQPAGRSDPPVLALRRVRLDGDGQQPALEVSEGTSCELHDCWVNGSVRLSRGASAKIIRTNIFASSETGLQGRGFAYLLLDACTIRDCAGDGLLLRHGEADISNCTIKSCSQSGLVLGPGTWRLSGNTLCDNGQYGVWAEAGLRATWSQSHCSGNLLGARGGRGEIAGWQGTGLAPGEECRVWSEQKGKWVKGEVVSVHDEVVVAIRGRRTVKTSNGSAEPDVPEESKFCTGAEVTSDRKGECCLQVPATAVLPPRSGGAEPPAFSQKATKRRLGPYRLFLACGGSGRAGWQKLSDELKAKFRSDSSRCKRKEVRNKGKRKRLLGLHNYHLFGRYNFYVNSECSSSLRFASFDLRPRASSGQRFSF</sequence>
<dbReference type="AlphaFoldDB" id="A0A812NXL8"/>
<dbReference type="InterPro" id="IPR012334">
    <property type="entry name" value="Pectin_lyas_fold"/>
</dbReference>
<accession>A0A812NXL8</accession>
<dbReference type="OrthoDB" id="434202at2759"/>
<dbReference type="InterPro" id="IPR039448">
    <property type="entry name" value="Beta_helix"/>
</dbReference>
<organism evidence="2 3">
    <name type="scientific">Symbiodinium pilosum</name>
    <name type="common">Dinoflagellate</name>
    <dbReference type="NCBI Taxonomy" id="2952"/>
    <lineage>
        <taxon>Eukaryota</taxon>
        <taxon>Sar</taxon>
        <taxon>Alveolata</taxon>
        <taxon>Dinophyceae</taxon>
        <taxon>Suessiales</taxon>
        <taxon>Symbiodiniaceae</taxon>
        <taxon>Symbiodinium</taxon>
    </lineage>
</organism>
<dbReference type="Gene3D" id="2.160.20.10">
    <property type="entry name" value="Single-stranded right-handed beta-helix, Pectin lyase-like"/>
    <property type="match status" value="1"/>
</dbReference>
<dbReference type="SUPFAM" id="SSF51126">
    <property type="entry name" value="Pectin lyase-like"/>
    <property type="match status" value="1"/>
</dbReference>
<gene>
    <name evidence="2" type="ORF">SPIL2461_LOCUS7524</name>
</gene>
<dbReference type="Proteomes" id="UP000649617">
    <property type="component" value="Unassembled WGS sequence"/>
</dbReference>
<comment type="caution">
    <text evidence="2">The sequence shown here is derived from an EMBL/GenBank/DDBJ whole genome shotgun (WGS) entry which is preliminary data.</text>
</comment>
<dbReference type="InterPro" id="IPR011050">
    <property type="entry name" value="Pectin_lyase_fold/virulence"/>
</dbReference>
<reference evidence="2" key="1">
    <citation type="submission" date="2021-02" db="EMBL/GenBank/DDBJ databases">
        <authorList>
            <person name="Dougan E. K."/>
            <person name="Rhodes N."/>
            <person name="Thang M."/>
            <person name="Chan C."/>
        </authorList>
    </citation>
    <scope>NUCLEOTIDE SEQUENCE</scope>
</reference>
<feature type="domain" description="Right handed beta helix" evidence="1">
    <location>
        <begin position="45"/>
        <end position="159"/>
    </location>
</feature>
<evidence type="ECO:0000259" key="1">
    <source>
        <dbReference type="Pfam" id="PF13229"/>
    </source>
</evidence>
<evidence type="ECO:0000313" key="2">
    <source>
        <dbReference type="EMBL" id="CAE7325311.1"/>
    </source>
</evidence>
<name>A0A812NXL8_SYMPI</name>
<protein>
    <recommendedName>
        <fullName evidence="1">Right handed beta helix domain-containing protein</fullName>
    </recommendedName>
</protein>
<dbReference type="EMBL" id="CAJNIZ010011825">
    <property type="protein sequence ID" value="CAE7325311.1"/>
    <property type="molecule type" value="Genomic_DNA"/>
</dbReference>
<proteinExistence type="predicted"/>
<keyword evidence="3" id="KW-1185">Reference proteome</keyword>
<dbReference type="Pfam" id="PF13229">
    <property type="entry name" value="Beta_helix"/>
    <property type="match status" value="1"/>
</dbReference>